<accession>A0ABC8LPG4</accession>
<proteinExistence type="predicted"/>
<sequence length="93" mass="10443">MAISCALPFEHNGWLGVRDKGSLQNLKFLGMLVIRISVESLLLFDVLLTTYDIALLDPDFYSQIPWQYAVTAEAQILKNPNIVCCLLGKFIVL</sequence>
<organism evidence="1 2">
    <name type="scientific">Eruca vesicaria subsp. sativa</name>
    <name type="common">Garden rocket</name>
    <name type="synonym">Eruca sativa</name>
    <dbReference type="NCBI Taxonomy" id="29727"/>
    <lineage>
        <taxon>Eukaryota</taxon>
        <taxon>Viridiplantae</taxon>
        <taxon>Streptophyta</taxon>
        <taxon>Embryophyta</taxon>
        <taxon>Tracheophyta</taxon>
        <taxon>Spermatophyta</taxon>
        <taxon>Magnoliopsida</taxon>
        <taxon>eudicotyledons</taxon>
        <taxon>Gunneridae</taxon>
        <taxon>Pentapetalae</taxon>
        <taxon>rosids</taxon>
        <taxon>malvids</taxon>
        <taxon>Brassicales</taxon>
        <taxon>Brassicaceae</taxon>
        <taxon>Brassiceae</taxon>
        <taxon>Eruca</taxon>
    </lineage>
</organism>
<protein>
    <submittedName>
        <fullName evidence="1">Uncharacterized protein</fullName>
    </submittedName>
</protein>
<dbReference type="InterPro" id="IPR038718">
    <property type="entry name" value="SNF2-like_sf"/>
</dbReference>
<evidence type="ECO:0000313" key="1">
    <source>
        <dbReference type="EMBL" id="CAH8385669.1"/>
    </source>
</evidence>
<comment type="caution">
    <text evidence="1">The sequence shown here is derived from an EMBL/GenBank/DDBJ whole genome shotgun (WGS) entry which is preliminary data.</text>
</comment>
<name>A0ABC8LPG4_ERUVS</name>
<dbReference type="EMBL" id="CAKOAT010672931">
    <property type="protein sequence ID" value="CAH8385669.1"/>
    <property type="molecule type" value="Genomic_DNA"/>
</dbReference>
<dbReference type="Gene3D" id="3.40.50.10810">
    <property type="entry name" value="Tandem AAA-ATPase domain"/>
    <property type="match status" value="1"/>
</dbReference>
<keyword evidence="2" id="KW-1185">Reference proteome</keyword>
<dbReference type="Proteomes" id="UP001642260">
    <property type="component" value="Unassembled WGS sequence"/>
</dbReference>
<reference evidence="1 2" key="1">
    <citation type="submission" date="2022-03" db="EMBL/GenBank/DDBJ databases">
        <authorList>
            <person name="Macdonald S."/>
            <person name="Ahmed S."/>
            <person name="Newling K."/>
        </authorList>
    </citation>
    <scope>NUCLEOTIDE SEQUENCE [LARGE SCALE GENOMIC DNA]</scope>
</reference>
<evidence type="ECO:0000313" key="2">
    <source>
        <dbReference type="Proteomes" id="UP001642260"/>
    </source>
</evidence>
<gene>
    <name evidence="1" type="ORF">ERUC_LOCUS38152</name>
</gene>
<dbReference type="AlphaFoldDB" id="A0ABC8LPG4"/>